<organism evidence="1 2">
    <name type="scientific">Streptomyces spongiicola</name>
    <dbReference type="NCBI Taxonomy" id="1690221"/>
    <lineage>
        <taxon>Bacteria</taxon>
        <taxon>Bacillati</taxon>
        <taxon>Actinomycetota</taxon>
        <taxon>Actinomycetes</taxon>
        <taxon>Kitasatosporales</taxon>
        <taxon>Streptomycetaceae</taxon>
        <taxon>Streptomyces</taxon>
    </lineage>
</organism>
<dbReference type="Gene3D" id="3.40.50.20">
    <property type="match status" value="1"/>
</dbReference>
<reference evidence="1 2" key="1">
    <citation type="submission" date="2018-07" db="EMBL/GenBank/DDBJ databases">
        <title>Whole Genome Shotgun Sequence of Streptomyces spongiicola strain 531S.</title>
        <authorList>
            <person name="Dohra H."/>
            <person name="Kodani S."/>
        </authorList>
    </citation>
    <scope>NUCLEOTIDE SEQUENCE [LARGE SCALE GENOMIC DNA]</scope>
    <source>
        <strain evidence="1 2">531S</strain>
    </source>
</reference>
<evidence type="ECO:0000313" key="1">
    <source>
        <dbReference type="EMBL" id="GBQ03690.1"/>
    </source>
</evidence>
<proteinExistence type="predicted"/>
<accession>A0A388T6Q1</accession>
<dbReference type="AlphaFoldDB" id="A0A388T6Q1"/>
<gene>
    <name evidence="1" type="ORF">SSP531S_51650</name>
</gene>
<sequence length="257" mass="27013">MTLVVLDPDGRYAAGCPGWLADAGEELHLVTGRAGAHPGFARVSVVERYERGTGAESAVLAAAARTPVRAVVAMAPGDQVRAACLRERFGLPGRSREAALALADSVAAHALLARAGIATTPRAEVRRVADLYWWAHRWGYPLAIRRRRGRDRPVIAEPGDEAALRAAVAGGLLPVDPAAVPGLTVEPAVTGEPRCDVDLPLPGALPVDPGLPYVVETVRGPDGDRLVHAVRYAPAVRPARELVRAQAGMGPLPAEVF</sequence>
<name>A0A388T6Q1_9ACTN</name>
<dbReference type="EMBL" id="BGZL01000021">
    <property type="protein sequence ID" value="GBQ03690.1"/>
    <property type="molecule type" value="Genomic_DNA"/>
</dbReference>
<evidence type="ECO:0008006" key="3">
    <source>
        <dbReference type="Google" id="ProtNLM"/>
    </source>
</evidence>
<dbReference type="RefSeq" id="WP_116428810.1">
    <property type="nucleotide sequence ID" value="NZ_BGZL01000021.1"/>
</dbReference>
<protein>
    <recommendedName>
        <fullName evidence="3">ATP-grasp domain-containing protein</fullName>
    </recommendedName>
</protein>
<comment type="caution">
    <text evidence="1">The sequence shown here is derived from an EMBL/GenBank/DDBJ whole genome shotgun (WGS) entry which is preliminary data.</text>
</comment>
<evidence type="ECO:0000313" key="2">
    <source>
        <dbReference type="Proteomes" id="UP000265354"/>
    </source>
</evidence>
<dbReference type="Proteomes" id="UP000265354">
    <property type="component" value="Unassembled WGS sequence"/>
</dbReference>